<dbReference type="GO" id="GO:0005524">
    <property type="term" value="F:ATP binding"/>
    <property type="evidence" value="ECO:0007669"/>
    <property type="project" value="UniProtKB-KW"/>
</dbReference>
<feature type="region of interest" description="Disordered" evidence="9">
    <location>
        <begin position="28"/>
        <end position="63"/>
    </location>
</feature>
<dbReference type="GO" id="GO:0004386">
    <property type="term" value="F:helicase activity"/>
    <property type="evidence" value="ECO:0007669"/>
    <property type="project" value="UniProtKB-KW"/>
</dbReference>
<dbReference type="InterPro" id="IPR038257">
    <property type="entry name" value="CRISPR-assoc_Cas3_HD_sf"/>
</dbReference>
<dbReference type="SUPFAM" id="SSF52540">
    <property type="entry name" value="P-loop containing nucleoside triphosphate hydrolases"/>
    <property type="match status" value="1"/>
</dbReference>
<dbReference type="Gene3D" id="1.10.3210.30">
    <property type="match status" value="1"/>
</dbReference>
<dbReference type="EMBL" id="AGUD01000163">
    <property type="protein sequence ID" value="EHN11099.1"/>
    <property type="molecule type" value="Genomic_DNA"/>
</dbReference>
<dbReference type="PATRIC" id="fig|1097667.3.peg.2015"/>
<reference evidence="11 12" key="1">
    <citation type="journal article" date="2013" name="Biodegradation">
        <title>Quantitative proteomic analysis of ibuprofen-degrading Patulibacter sp. strain I11.</title>
        <authorList>
            <person name="Almeida B."/>
            <person name="Kjeldal H."/>
            <person name="Lolas I."/>
            <person name="Knudsen A.D."/>
            <person name="Carvalho G."/>
            <person name="Nielsen K.L."/>
            <person name="Barreto Crespo M.T."/>
            <person name="Stensballe A."/>
            <person name="Nielsen J.L."/>
        </authorList>
    </citation>
    <scope>NUCLEOTIDE SEQUENCE [LARGE SCALE GENOMIC DNA]</scope>
    <source>
        <strain evidence="11 12">I11</strain>
    </source>
</reference>
<name>H0E5E2_9ACTN</name>
<dbReference type="RefSeq" id="WP_007574322.1">
    <property type="nucleotide sequence ID" value="NZ_AGUD01000163.1"/>
</dbReference>
<feature type="compositionally biased region" description="Basic and acidic residues" evidence="9">
    <location>
        <begin position="28"/>
        <end position="42"/>
    </location>
</feature>
<comment type="similarity">
    <text evidence="2">In the central section; belongs to the CRISPR-associated helicase Cas3 family.</text>
</comment>
<accession>H0E5E2</accession>
<keyword evidence="8" id="KW-0051">Antiviral defense</keyword>
<evidence type="ECO:0000256" key="4">
    <source>
        <dbReference type="ARBA" id="ARBA00022741"/>
    </source>
</evidence>
<dbReference type="GO" id="GO:0016787">
    <property type="term" value="F:hydrolase activity"/>
    <property type="evidence" value="ECO:0007669"/>
    <property type="project" value="UniProtKB-KW"/>
</dbReference>
<keyword evidence="5" id="KW-0378">Hydrolase</keyword>
<keyword evidence="12" id="KW-1185">Reference proteome</keyword>
<feature type="domain" description="HD Cas3-type" evidence="10">
    <location>
        <begin position="990"/>
        <end position="1198"/>
    </location>
</feature>
<feature type="compositionally biased region" description="Basic and acidic residues" evidence="9">
    <location>
        <begin position="935"/>
        <end position="949"/>
    </location>
</feature>
<keyword evidence="3" id="KW-0479">Metal-binding</keyword>
<evidence type="ECO:0000256" key="8">
    <source>
        <dbReference type="ARBA" id="ARBA00023118"/>
    </source>
</evidence>
<evidence type="ECO:0000256" key="5">
    <source>
        <dbReference type="ARBA" id="ARBA00022801"/>
    </source>
</evidence>
<evidence type="ECO:0000256" key="2">
    <source>
        <dbReference type="ARBA" id="ARBA00009046"/>
    </source>
</evidence>
<evidence type="ECO:0000256" key="1">
    <source>
        <dbReference type="ARBA" id="ARBA00006847"/>
    </source>
</evidence>
<dbReference type="InterPro" id="IPR027417">
    <property type="entry name" value="P-loop_NTPase"/>
</dbReference>
<evidence type="ECO:0000256" key="3">
    <source>
        <dbReference type="ARBA" id="ARBA00022723"/>
    </source>
</evidence>
<dbReference type="InterPro" id="IPR006483">
    <property type="entry name" value="CRISPR-assoc_Cas3_HD"/>
</dbReference>
<keyword evidence="4" id="KW-0547">Nucleotide-binding</keyword>
<comment type="caution">
    <text evidence="11">The sequence shown here is derived from an EMBL/GenBank/DDBJ whole genome shotgun (WGS) entry which is preliminary data.</text>
</comment>
<dbReference type="GO" id="GO:0051607">
    <property type="term" value="P:defense response to virus"/>
    <property type="evidence" value="ECO:0007669"/>
    <property type="project" value="UniProtKB-KW"/>
</dbReference>
<sequence length="1204" mass="127491">MIGFDAFLREVRGHAPYPWQQALAERLGNERAAESADRDNDGRPSNASAPVGGPPPLTIAVPTGSGKTTVVDVLVWALAKQADRPPLERTVGTRIVWAIDRRLLVDEVHEQTERLVRRLARALADPTDVLHEVAVRLEGLKGAPPVGGWAAATNAPAPDGEAPGLPGSAAADQSGGDIAVDPALLPEGTVLRGQPLVATRWRGGVTIPSLGQHPMQAEVITSTVAQIGSRLLFRGYGLGDRSLPLGAALAACDTTICLDEAHLAEPFADTVQAIRQRRYESGDTFAPPLRLIRLSATSGADDGAERVTLSDEDKRLKVLARRLHGPKHATLVESGGTSDNDQVVALVEAVAGHLADGRRTVACVVNSVRIAREVHDRLEKASARTEEQDRPETVLLIGPQRPTDRQHSLNRSVEAAETGATRPTTGSDGVDGATAATPTTTPRRVLLDGESAARPLVVVATQTFEVGLDADVDALVTQSASATALTQRLGRLNRTGRLDPEAHADDEPGATHAEGVATIIRHVGFPLYADDEEAAWTWLSKTLPRTETGAVDVSVSTLLDTPPPPVAKRAHAAELNDQAIELLTQTSPRPHRRADPDVDAFLRGAESEPDSDVSVCWRADLAEGDLGTGAHAYRVSLLRLAPPRRDEQLTMSIGAARNLLAVRTGQLGVPKSRQSQLIEEVADVEGSAPPPGQTPNETQQRFDGIPFLIRRGGELLPGRPVRDGVAGEGLAIADLRPGDLLVLPTALGGVDDSGLAIDSPLGSDVAGDVRPLGAQTDGTVPSSDPARPALEPVRPHPLRLTAGALDTAFQQAIPLPGPRAQRVRRVLRRVAEIERRLENAKTAEGRLAAFRDLFSELDDHPALAPATTDQPADGTAATVSGLVSTDVELRRITPNLPSELTDPLDDPAGLFLGVPRVPDDAALFLGDVDDEDADADHGEFDGDAVHEDDIGSSEGSPDGALLPGEDQPMATGGWVLLPMTTTAHDRVRPWNEDPPSLDAHAHAVADRTAWFAQAAGLSETLVRSLVLAARVHDHGKADPRMQAFFRGGVAPPLADPIAKSVFGTDDRRADRTARLGSGLPSGWRHEQTSGVILADAWRHDRITGLPDEPERGVDFDLTLSASCGHHGSAHPFPPVPGPGAPPRSFHVDVAGIAGAATGSDAEAWDDGEPLRRLERLTARYGAWSLAYLHSLLVLADRTVSAEGR</sequence>
<evidence type="ECO:0000256" key="7">
    <source>
        <dbReference type="ARBA" id="ARBA00022840"/>
    </source>
</evidence>
<keyword evidence="6" id="KW-0347">Helicase</keyword>
<evidence type="ECO:0000256" key="9">
    <source>
        <dbReference type="SAM" id="MobiDB-lite"/>
    </source>
</evidence>
<gene>
    <name evidence="11" type="ORF">PAI11_20330</name>
</gene>
<evidence type="ECO:0000259" key="10">
    <source>
        <dbReference type="PROSITE" id="PS51643"/>
    </source>
</evidence>
<organism evidence="11 12">
    <name type="scientific">Patulibacter medicamentivorans</name>
    <dbReference type="NCBI Taxonomy" id="1097667"/>
    <lineage>
        <taxon>Bacteria</taxon>
        <taxon>Bacillati</taxon>
        <taxon>Actinomycetota</taxon>
        <taxon>Thermoleophilia</taxon>
        <taxon>Solirubrobacterales</taxon>
        <taxon>Patulibacteraceae</taxon>
        <taxon>Patulibacter</taxon>
    </lineage>
</organism>
<dbReference type="InterPro" id="IPR054712">
    <property type="entry name" value="Cas3-like_dom"/>
</dbReference>
<keyword evidence="7" id="KW-0067">ATP-binding</keyword>
<feature type="region of interest" description="Disordered" evidence="9">
    <location>
        <begin position="152"/>
        <end position="172"/>
    </location>
</feature>
<evidence type="ECO:0000313" key="12">
    <source>
        <dbReference type="Proteomes" id="UP000005143"/>
    </source>
</evidence>
<dbReference type="Pfam" id="PF22590">
    <property type="entry name" value="Cas3-like_C_2"/>
    <property type="match status" value="1"/>
</dbReference>
<dbReference type="OrthoDB" id="9810236at2"/>
<feature type="region of interest" description="Disordered" evidence="9">
    <location>
        <begin position="931"/>
        <end position="962"/>
    </location>
</feature>
<dbReference type="GO" id="GO:0046872">
    <property type="term" value="F:metal ion binding"/>
    <property type="evidence" value="ECO:0007669"/>
    <property type="project" value="UniProtKB-KW"/>
</dbReference>
<evidence type="ECO:0000313" key="11">
    <source>
        <dbReference type="EMBL" id="EHN11099.1"/>
    </source>
</evidence>
<dbReference type="Proteomes" id="UP000005143">
    <property type="component" value="Unassembled WGS sequence"/>
</dbReference>
<protein>
    <submittedName>
        <fullName evidence="11">CRISPR-associated helicase Cas3 Anaes-subtype</fullName>
    </submittedName>
</protein>
<feature type="region of interest" description="Disordered" evidence="9">
    <location>
        <begin position="398"/>
        <end position="439"/>
    </location>
</feature>
<proteinExistence type="inferred from homology"/>
<dbReference type="AlphaFoldDB" id="H0E5E2"/>
<dbReference type="PROSITE" id="PS51643">
    <property type="entry name" value="HD_CAS3"/>
    <property type="match status" value="1"/>
</dbReference>
<evidence type="ECO:0000256" key="6">
    <source>
        <dbReference type="ARBA" id="ARBA00022806"/>
    </source>
</evidence>
<comment type="similarity">
    <text evidence="1">In the N-terminal section; belongs to the CRISPR-associated nuclease Cas3-HD family.</text>
</comment>